<protein>
    <submittedName>
        <fullName evidence="1">Uncharacterized protein</fullName>
    </submittedName>
</protein>
<organism evidence="1 2">
    <name type="scientific">Boeremia exigua</name>
    <dbReference type="NCBI Taxonomy" id="749465"/>
    <lineage>
        <taxon>Eukaryota</taxon>
        <taxon>Fungi</taxon>
        <taxon>Dikarya</taxon>
        <taxon>Ascomycota</taxon>
        <taxon>Pezizomycotina</taxon>
        <taxon>Dothideomycetes</taxon>
        <taxon>Pleosporomycetidae</taxon>
        <taxon>Pleosporales</taxon>
        <taxon>Pleosporineae</taxon>
        <taxon>Didymellaceae</taxon>
        <taxon>Boeremia</taxon>
    </lineage>
</organism>
<sequence length="237" mass="26175">MNSFDVGILLAWSQLSVGASAYPEYFDLSMFDGDNNLSKERFATVYADVRIHTARMGAHAIEAKWFWRIENDECLADCWLAKARCEDIEQLRARKRPASPSNEQPVTKRARNEAGKPAAAAEGDTAAPDDQTSELVAAQDDETARGDKISEHAAAQDDEGLVQDCNALLAELSTSPHLRHKASHLSSLFGRLYNHAIPSGAKVSRITLKKEGTTLSLMRDGKLVCLLDNHEDFYIEV</sequence>
<name>A0ACC2IJD5_9PLEO</name>
<evidence type="ECO:0000313" key="2">
    <source>
        <dbReference type="Proteomes" id="UP001153331"/>
    </source>
</evidence>
<reference evidence="1" key="1">
    <citation type="submission" date="2022-11" db="EMBL/GenBank/DDBJ databases">
        <title>Genome Sequence of Boeremia exigua.</title>
        <authorList>
            <person name="Buettner E."/>
        </authorList>
    </citation>
    <scope>NUCLEOTIDE SEQUENCE</scope>
    <source>
        <strain evidence="1">CU02</strain>
    </source>
</reference>
<dbReference type="EMBL" id="JAPHNI010000147">
    <property type="protein sequence ID" value="KAJ8115296.1"/>
    <property type="molecule type" value="Genomic_DNA"/>
</dbReference>
<keyword evidence="2" id="KW-1185">Reference proteome</keyword>
<accession>A0ACC2IJD5</accession>
<dbReference type="Proteomes" id="UP001153331">
    <property type="component" value="Unassembled WGS sequence"/>
</dbReference>
<proteinExistence type="predicted"/>
<evidence type="ECO:0000313" key="1">
    <source>
        <dbReference type="EMBL" id="KAJ8115296.1"/>
    </source>
</evidence>
<comment type="caution">
    <text evidence="1">The sequence shown here is derived from an EMBL/GenBank/DDBJ whole genome shotgun (WGS) entry which is preliminary data.</text>
</comment>
<gene>
    <name evidence="1" type="ORF">OPT61_g3027</name>
</gene>